<dbReference type="GO" id="GO:0004497">
    <property type="term" value="F:monooxygenase activity"/>
    <property type="evidence" value="ECO:0007669"/>
    <property type="project" value="UniProtKB-KW"/>
</dbReference>
<dbReference type="PANTHER" id="PTHR47951">
    <property type="entry name" value="OS08G0547900 PROTEIN"/>
    <property type="match status" value="1"/>
</dbReference>
<comment type="similarity">
    <text evidence="2">Belongs to the cytochrome P450 family.</text>
</comment>
<comment type="cofactor">
    <cofactor evidence="1">
        <name>heme</name>
        <dbReference type="ChEBI" id="CHEBI:30413"/>
    </cofactor>
</comment>
<evidence type="ECO:0000256" key="2">
    <source>
        <dbReference type="RuleBase" id="RU000461"/>
    </source>
</evidence>
<dbReference type="Pfam" id="PF00067">
    <property type="entry name" value="p450"/>
    <property type="match status" value="1"/>
</dbReference>
<dbReference type="Proteomes" id="UP000796880">
    <property type="component" value="Unassembled WGS sequence"/>
</dbReference>
<keyword evidence="2" id="KW-0503">Monooxygenase</keyword>
<dbReference type="InterPro" id="IPR018247">
    <property type="entry name" value="EF_Hand_1_Ca_BS"/>
</dbReference>
<dbReference type="AlphaFoldDB" id="A0A8K0H9W2"/>
<keyword evidence="2" id="KW-0560">Oxidoreductase</keyword>
<dbReference type="InterPro" id="IPR036396">
    <property type="entry name" value="Cyt_P450_sf"/>
</dbReference>
<protein>
    <recommendedName>
        <fullName evidence="6">Cytochrome P450</fullName>
    </recommendedName>
</protein>
<dbReference type="OrthoDB" id="2789670at2759"/>
<dbReference type="Gene3D" id="1.10.630.10">
    <property type="entry name" value="Cytochrome P450"/>
    <property type="match status" value="1"/>
</dbReference>
<keyword evidence="3" id="KW-0812">Transmembrane</keyword>
<organism evidence="4 5">
    <name type="scientific">Rhamnella rubrinervis</name>
    <dbReference type="NCBI Taxonomy" id="2594499"/>
    <lineage>
        <taxon>Eukaryota</taxon>
        <taxon>Viridiplantae</taxon>
        <taxon>Streptophyta</taxon>
        <taxon>Embryophyta</taxon>
        <taxon>Tracheophyta</taxon>
        <taxon>Spermatophyta</taxon>
        <taxon>Magnoliopsida</taxon>
        <taxon>eudicotyledons</taxon>
        <taxon>Gunneridae</taxon>
        <taxon>Pentapetalae</taxon>
        <taxon>rosids</taxon>
        <taxon>fabids</taxon>
        <taxon>Rosales</taxon>
        <taxon>Rhamnaceae</taxon>
        <taxon>rhamnoid group</taxon>
        <taxon>Rhamneae</taxon>
        <taxon>Rhamnella</taxon>
    </lineage>
</organism>
<evidence type="ECO:0000256" key="1">
    <source>
        <dbReference type="PIRSR" id="PIRSR602401-1"/>
    </source>
</evidence>
<evidence type="ECO:0008006" key="6">
    <source>
        <dbReference type="Google" id="ProtNLM"/>
    </source>
</evidence>
<keyword evidence="1 2" id="KW-0408">Iron</keyword>
<gene>
    <name evidence="4" type="ORF">FNV43_RR09119</name>
</gene>
<keyword evidence="5" id="KW-1185">Reference proteome</keyword>
<dbReference type="PANTHER" id="PTHR47951:SF7">
    <property type="entry name" value="FLAVONOID 3',5'-HYDROXYLASE-LIKE ISOFORM X1"/>
    <property type="match status" value="1"/>
</dbReference>
<dbReference type="FunFam" id="1.10.630.10:FF:000207">
    <property type="entry name" value="Putative cytochrome P450 superfamily protein"/>
    <property type="match status" value="1"/>
</dbReference>
<dbReference type="GO" id="GO:0005506">
    <property type="term" value="F:iron ion binding"/>
    <property type="evidence" value="ECO:0007669"/>
    <property type="project" value="InterPro"/>
</dbReference>
<dbReference type="EMBL" id="VOIH02000004">
    <property type="protein sequence ID" value="KAF3448406.1"/>
    <property type="molecule type" value="Genomic_DNA"/>
</dbReference>
<keyword evidence="1 2" id="KW-0349">Heme</keyword>
<reference evidence="4" key="1">
    <citation type="submission" date="2020-03" db="EMBL/GenBank/DDBJ databases">
        <title>A high-quality chromosome-level genome assembly of a woody plant with both climbing and erect habits, Rhamnella rubrinervis.</title>
        <authorList>
            <person name="Lu Z."/>
            <person name="Yang Y."/>
            <person name="Zhu X."/>
            <person name="Sun Y."/>
        </authorList>
    </citation>
    <scope>NUCLEOTIDE SEQUENCE</scope>
    <source>
        <strain evidence="4">BYM</strain>
        <tissue evidence="4">Leaf</tissue>
    </source>
</reference>
<dbReference type="InterPro" id="IPR001128">
    <property type="entry name" value="Cyt_P450"/>
</dbReference>
<proteinExistence type="inferred from homology"/>
<feature type="transmembrane region" description="Helical" evidence="3">
    <location>
        <begin position="6"/>
        <end position="26"/>
    </location>
</feature>
<sequence length="517" mass="57714">MEDYHSSWLLLAVSVVMSTILAKLWLLKRLKTEKVTLPPGPQGLPIVGYLPYLGANLHQTFMELAQVHGPIYKLSIGQKLCVIISSPSLIKEVVKDQDSTFANRNPNIAALAFSFGGNDIAFAPYGPQWRLLRKIFVREMLSHANLNTICTVVMRNEIEKCIGDVYSKLGQPIDIGELAFLTVINSIASMFWGGTLKGEEATRIGAEFRRAVLQLVVMLGKPNISDFFPPLARFDLQGIKRDINKAMVQIDKIFDFVIGQGRKSGPLNVDDHHQNENGGKDFLQVLLEFKDQDSGRSISTSEIKAMLMDIVIGGTDTTSTMVEWTMTELMQHPNVLRKSQEEIKNVVGSVDKLVEDHQLNKLTYLQAVVKESLRLHPVAPLLLPRCPTKSCTVGGYTIPKGTKVFLNVWAVHRDPEFWDNPCEFRPERFLGSEEALKLDYTGNNNNFKYLPFGGGRRICAGLPLGERMLMNVLASLLHCFHWKLPDGHAKLDCEEKLGVVLEKSTPLVAVPVLPTDP</sequence>
<dbReference type="PRINTS" id="PR00385">
    <property type="entry name" value="P450"/>
</dbReference>
<dbReference type="SUPFAM" id="SSF48264">
    <property type="entry name" value="Cytochrome P450"/>
    <property type="match status" value="1"/>
</dbReference>
<dbReference type="PROSITE" id="PS00018">
    <property type="entry name" value="EF_HAND_1"/>
    <property type="match status" value="1"/>
</dbReference>
<feature type="binding site" description="axial binding residue" evidence="1">
    <location>
        <position position="459"/>
    </location>
    <ligand>
        <name>heme</name>
        <dbReference type="ChEBI" id="CHEBI:30413"/>
    </ligand>
    <ligandPart>
        <name>Fe</name>
        <dbReference type="ChEBI" id="CHEBI:18248"/>
    </ligandPart>
</feature>
<dbReference type="GO" id="GO:0016705">
    <property type="term" value="F:oxidoreductase activity, acting on paired donors, with incorporation or reduction of molecular oxygen"/>
    <property type="evidence" value="ECO:0007669"/>
    <property type="project" value="InterPro"/>
</dbReference>
<keyword evidence="3" id="KW-0472">Membrane</keyword>
<evidence type="ECO:0000313" key="5">
    <source>
        <dbReference type="Proteomes" id="UP000796880"/>
    </source>
</evidence>
<dbReference type="InterPro" id="IPR002401">
    <property type="entry name" value="Cyt_P450_E_grp-I"/>
</dbReference>
<comment type="caution">
    <text evidence="4">The sequence shown here is derived from an EMBL/GenBank/DDBJ whole genome shotgun (WGS) entry which is preliminary data.</text>
</comment>
<dbReference type="PROSITE" id="PS00086">
    <property type="entry name" value="CYTOCHROME_P450"/>
    <property type="match status" value="1"/>
</dbReference>
<dbReference type="InterPro" id="IPR017972">
    <property type="entry name" value="Cyt_P450_CS"/>
</dbReference>
<evidence type="ECO:0000313" key="4">
    <source>
        <dbReference type="EMBL" id="KAF3448406.1"/>
    </source>
</evidence>
<dbReference type="PRINTS" id="PR00463">
    <property type="entry name" value="EP450I"/>
</dbReference>
<keyword evidence="1 2" id="KW-0479">Metal-binding</keyword>
<keyword evidence="3" id="KW-1133">Transmembrane helix</keyword>
<accession>A0A8K0H9W2</accession>
<name>A0A8K0H9W2_9ROSA</name>
<evidence type="ECO:0000256" key="3">
    <source>
        <dbReference type="SAM" id="Phobius"/>
    </source>
</evidence>
<dbReference type="GO" id="GO:0020037">
    <property type="term" value="F:heme binding"/>
    <property type="evidence" value="ECO:0007669"/>
    <property type="project" value="InterPro"/>
</dbReference>